<reference evidence="9 10" key="1">
    <citation type="journal article" date="2014" name="Genome Announc.">
        <title>Draft Genome Sequences of Three Alkaliphilic Bacillus Strains, Bacillus wakoensis JCM 9140T, Bacillus akibai JCM 9157T, and Bacillus hemicellulosilyticus JCM 9152T.</title>
        <authorList>
            <person name="Yuki M."/>
            <person name="Oshima K."/>
            <person name="Suda W."/>
            <person name="Oshida Y."/>
            <person name="Kitamura K."/>
            <person name="Iida T."/>
            <person name="Hattori M."/>
            <person name="Ohkuma M."/>
        </authorList>
    </citation>
    <scope>NUCLEOTIDE SEQUENCE [LARGE SCALE GENOMIC DNA]</scope>
    <source>
        <strain evidence="9 10">JCM 9157</strain>
    </source>
</reference>
<keyword evidence="3" id="KW-1003">Cell membrane</keyword>
<evidence type="ECO:0000256" key="7">
    <source>
        <dbReference type="SAM" id="Phobius"/>
    </source>
</evidence>
<evidence type="ECO:0000313" key="10">
    <source>
        <dbReference type="Proteomes" id="UP000018896"/>
    </source>
</evidence>
<accession>W4QXW6</accession>
<dbReference type="EMBL" id="BAUV01000035">
    <property type="protein sequence ID" value="GAE36483.1"/>
    <property type="molecule type" value="Genomic_DNA"/>
</dbReference>
<evidence type="ECO:0000256" key="5">
    <source>
        <dbReference type="ARBA" id="ARBA00022989"/>
    </source>
</evidence>
<evidence type="ECO:0000313" key="9">
    <source>
        <dbReference type="EMBL" id="GAE36483.1"/>
    </source>
</evidence>
<keyword evidence="10" id="KW-1185">Reference proteome</keyword>
<evidence type="ECO:0000259" key="8">
    <source>
        <dbReference type="Pfam" id="PF00528"/>
    </source>
</evidence>
<gene>
    <name evidence="9" type="ORF">JCM9157_3672</name>
</gene>
<dbReference type="eggNOG" id="COG0601">
    <property type="taxonomic scope" value="Bacteria"/>
</dbReference>
<proteinExistence type="predicted"/>
<protein>
    <submittedName>
        <fullName evidence="9">Dipeptide transport system permease protein DppB</fullName>
    </submittedName>
</protein>
<feature type="transmembrane region" description="Helical" evidence="7">
    <location>
        <begin position="46"/>
        <end position="69"/>
    </location>
</feature>
<comment type="caution">
    <text evidence="9">The sequence shown here is derived from an EMBL/GenBank/DDBJ whole genome shotgun (WGS) entry which is preliminary data.</text>
</comment>
<feature type="transmembrane region" description="Helical" evidence="7">
    <location>
        <begin position="7"/>
        <end position="26"/>
    </location>
</feature>
<comment type="subcellular location">
    <subcellularLocation>
        <location evidence="1">Cell membrane</location>
        <topology evidence="1">Multi-pass membrane protein</topology>
    </subcellularLocation>
</comment>
<dbReference type="GO" id="GO:0005886">
    <property type="term" value="C:plasma membrane"/>
    <property type="evidence" value="ECO:0007669"/>
    <property type="project" value="UniProtKB-SubCell"/>
</dbReference>
<dbReference type="InterPro" id="IPR000515">
    <property type="entry name" value="MetI-like"/>
</dbReference>
<dbReference type="Pfam" id="PF00528">
    <property type="entry name" value="BPD_transp_1"/>
    <property type="match status" value="1"/>
</dbReference>
<dbReference type="STRING" id="1236973.JCM9157_3672"/>
<dbReference type="PANTHER" id="PTHR43163">
    <property type="entry name" value="DIPEPTIDE TRANSPORT SYSTEM PERMEASE PROTEIN DPPB-RELATED"/>
    <property type="match status" value="1"/>
</dbReference>
<dbReference type="GO" id="GO:0055085">
    <property type="term" value="P:transmembrane transport"/>
    <property type="evidence" value="ECO:0007669"/>
    <property type="project" value="InterPro"/>
</dbReference>
<sequence length="80" mass="8679">MVTMFGLSVGSLLGGITVIEILFSWPGMGELIVQAVMQRDYPVIQGYILIVGCLVVVTNLIVDLLYLVVNPQINQGKESV</sequence>
<keyword evidence="5 7" id="KW-1133">Transmembrane helix</keyword>
<evidence type="ECO:0000256" key="3">
    <source>
        <dbReference type="ARBA" id="ARBA00022475"/>
    </source>
</evidence>
<keyword evidence="4 7" id="KW-0812">Transmembrane</keyword>
<evidence type="ECO:0000256" key="2">
    <source>
        <dbReference type="ARBA" id="ARBA00022448"/>
    </source>
</evidence>
<keyword evidence="6 7" id="KW-0472">Membrane</keyword>
<name>W4QXW6_HALA3</name>
<evidence type="ECO:0000256" key="4">
    <source>
        <dbReference type="ARBA" id="ARBA00022692"/>
    </source>
</evidence>
<evidence type="ECO:0000256" key="1">
    <source>
        <dbReference type="ARBA" id="ARBA00004651"/>
    </source>
</evidence>
<dbReference type="PANTHER" id="PTHR43163:SF6">
    <property type="entry name" value="DIPEPTIDE TRANSPORT SYSTEM PERMEASE PROTEIN DPPB-RELATED"/>
    <property type="match status" value="1"/>
</dbReference>
<organism evidence="9 10">
    <name type="scientific">Halalkalibacter akibai (strain ATCC 43226 / DSM 21942 / CIP 109018 / JCM 9157 / 1139)</name>
    <name type="common">Bacillus akibai</name>
    <dbReference type="NCBI Taxonomy" id="1236973"/>
    <lineage>
        <taxon>Bacteria</taxon>
        <taxon>Bacillati</taxon>
        <taxon>Bacillota</taxon>
        <taxon>Bacilli</taxon>
        <taxon>Bacillales</taxon>
        <taxon>Bacillaceae</taxon>
        <taxon>Halalkalibacter</taxon>
    </lineage>
</organism>
<dbReference type="Proteomes" id="UP000018896">
    <property type="component" value="Unassembled WGS sequence"/>
</dbReference>
<keyword evidence="2" id="KW-0813">Transport</keyword>
<dbReference type="AlphaFoldDB" id="W4QXW6"/>
<evidence type="ECO:0000256" key="6">
    <source>
        <dbReference type="ARBA" id="ARBA00023136"/>
    </source>
</evidence>
<feature type="domain" description="ABC transmembrane type-1" evidence="8">
    <location>
        <begin position="2"/>
        <end position="74"/>
    </location>
</feature>